<dbReference type="EMBL" id="KQ085946">
    <property type="protein sequence ID" value="KLO14249.1"/>
    <property type="molecule type" value="Genomic_DNA"/>
</dbReference>
<dbReference type="SMART" id="SM00332">
    <property type="entry name" value="PP2Cc"/>
    <property type="match status" value="1"/>
</dbReference>
<feature type="domain" description="PPM-type phosphatase" evidence="1">
    <location>
        <begin position="51"/>
        <end position="423"/>
    </location>
</feature>
<dbReference type="STRING" id="27342.A0A0H2RQU7"/>
<dbReference type="GO" id="GO:0004722">
    <property type="term" value="F:protein serine/threonine phosphatase activity"/>
    <property type="evidence" value="ECO:0007669"/>
    <property type="project" value="InterPro"/>
</dbReference>
<dbReference type="PANTHER" id="PTHR13832:SF792">
    <property type="entry name" value="GM14286P"/>
    <property type="match status" value="1"/>
</dbReference>
<dbReference type="OrthoDB" id="420076at2759"/>
<dbReference type="InterPro" id="IPR015655">
    <property type="entry name" value="PP2C"/>
</dbReference>
<dbReference type="InterPro" id="IPR001932">
    <property type="entry name" value="PPM-type_phosphatase-like_dom"/>
</dbReference>
<dbReference type="AlphaFoldDB" id="A0A0H2RQU7"/>
<reference evidence="2 3" key="1">
    <citation type="submission" date="2015-04" db="EMBL/GenBank/DDBJ databases">
        <title>Complete genome sequence of Schizopora paradoxa KUC8140, a cosmopolitan wood degrader in East Asia.</title>
        <authorList>
            <consortium name="DOE Joint Genome Institute"/>
            <person name="Min B."/>
            <person name="Park H."/>
            <person name="Jang Y."/>
            <person name="Kim J.-J."/>
            <person name="Kim K.H."/>
            <person name="Pangilinan J."/>
            <person name="Lipzen A."/>
            <person name="Riley R."/>
            <person name="Grigoriev I.V."/>
            <person name="Spatafora J.W."/>
            <person name="Choi I.-G."/>
        </authorList>
    </citation>
    <scope>NUCLEOTIDE SEQUENCE [LARGE SCALE GENOMIC DNA]</scope>
    <source>
        <strain evidence="2 3">KUC8140</strain>
    </source>
</reference>
<proteinExistence type="predicted"/>
<protein>
    <submittedName>
        <fullName evidence="2">Protein serine/threonine phosphatase 2C</fullName>
    </submittedName>
</protein>
<organism evidence="2 3">
    <name type="scientific">Schizopora paradoxa</name>
    <dbReference type="NCBI Taxonomy" id="27342"/>
    <lineage>
        <taxon>Eukaryota</taxon>
        <taxon>Fungi</taxon>
        <taxon>Dikarya</taxon>
        <taxon>Basidiomycota</taxon>
        <taxon>Agaricomycotina</taxon>
        <taxon>Agaricomycetes</taxon>
        <taxon>Hymenochaetales</taxon>
        <taxon>Schizoporaceae</taxon>
        <taxon>Schizopora</taxon>
    </lineage>
</organism>
<dbReference type="PROSITE" id="PS51746">
    <property type="entry name" value="PPM_2"/>
    <property type="match status" value="1"/>
</dbReference>
<accession>A0A0H2RQU7</accession>
<dbReference type="CDD" id="cd00143">
    <property type="entry name" value="PP2Cc"/>
    <property type="match status" value="1"/>
</dbReference>
<dbReference type="InParanoid" id="A0A0H2RQU7"/>
<dbReference type="PANTHER" id="PTHR13832">
    <property type="entry name" value="PROTEIN PHOSPHATASE 2C"/>
    <property type="match status" value="1"/>
</dbReference>
<dbReference type="Proteomes" id="UP000053477">
    <property type="component" value="Unassembled WGS sequence"/>
</dbReference>
<name>A0A0H2RQU7_9AGAM</name>
<dbReference type="Pfam" id="PF00481">
    <property type="entry name" value="PP2C"/>
    <property type="match status" value="1"/>
</dbReference>
<sequence length="423" mass="46547">MSHRSQASTSSLRSSLEIVPYTPLGAQEIEDTLVDLAHPYTGVLDLALGIKADGVSIQPCKATASQDRYVVEQFSLVEGGGMWTLTGVFDGHLGDATVEHTAHHLPVIIQEFLTKEYARSPGAVSHPASVARILKHAITSFDRDIVRDVAQLFPDGLGASLDKLSDAEIRAVINDYDNGLKNYKKVQLCLYGTTALVALVDPKRENVWVANLGDCQAVLASRRADGAWSSEFLTRSHNGTDEREVARVRDEHPGEPECIKNGRVLGAIAPFRCIGDQPFKLPPSFTRRVLFNLDPGYTNKAPWEQFLRRNLTPPYISADAEVVHRRIVPTRAPGAQTNHFLILCTDGLGDLYEDVRGKQELADRYMRAVVGPVPKPFSVDENYALKLLRSALGGEDLDAVSQLLTVQTEKTWLDDTTVIVQLL</sequence>
<dbReference type="InterPro" id="IPR036457">
    <property type="entry name" value="PPM-type-like_dom_sf"/>
</dbReference>
<gene>
    <name evidence="2" type="ORF">SCHPADRAFT_939664</name>
</gene>
<evidence type="ECO:0000259" key="1">
    <source>
        <dbReference type="PROSITE" id="PS51746"/>
    </source>
</evidence>
<dbReference type="Gene3D" id="3.60.40.10">
    <property type="entry name" value="PPM-type phosphatase domain"/>
    <property type="match status" value="1"/>
</dbReference>
<evidence type="ECO:0000313" key="3">
    <source>
        <dbReference type="Proteomes" id="UP000053477"/>
    </source>
</evidence>
<evidence type="ECO:0000313" key="2">
    <source>
        <dbReference type="EMBL" id="KLO14249.1"/>
    </source>
</evidence>
<dbReference type="SUPFAM" id="SSF81606">
    <property type="entry name" value="PP2C-like"/>
    <property type="match status" value="1"/>
</dbReference>
<keyword evidence="3" id="KW-1185">Reference proteome</keyword>